<dbReference type="PANTHER" id="PTHR42718:SF9">
    <property type="entry name" value="MAJOR FACILITATOR SUPERFAMILY MULTIDRUG TRANSPORTER MFSC"/>
    <property type="match status" value="1"/>
</dbReference>
<dbReference type="Gene3D" id="1.20.1250.20">
    <property type="entry name" value="MFS general substrate transporter like domains"/>
    <property type="match status" value="2"/>
</dbReference>
<keyword evidence="4" id="KW-1133">Transmembrane helix</keyword>
<evidence type="ECO:0000313" key="7">
    <source>
        <dbReference type="Proteomes" id="UP000239204"/>
    </source>
</evidence>
<proteinExistence type="predicted"/>
<name>A0A2S6YWS4_9XANT</name>
<dbReference type="GO" id="GO:0022857">
    <property type="term" value="F:transmembrane transporter activity"/>
    <property type="evidence" value="ECO:0007669"/>
    <property type="project" value="InterPro"/>
</dbReference>
<reference evidence="6 7" key="1">
    <citation type="submission" date="2016-08" db="EMBL/GenBank/DDBJ databases">
        <title>Evolution of the type three secretion system and type three effector repertoires in Xanthomonas.</title>
        <authorList>
            <person name="Merda D."/>
            <person name="Briand M."/>
            <person name="Bosis E."/>
            <person name="Rousseau C."/>
            <person name="Portier P."/>
            <person name="Jacques M.-A."/>
            <person name="Fischer-Le Saux M."/>
        </authorList>
    </citation>
    <scope>NUCLEOTIDE SEQUENCE [LARGE SCALE GENOMIC DNA]</scope>
    <source>
        <strain evidence="6 7">CFBP 7645</strain>
    </source>
</reference>
<keyword evidence="2" id="KW-0813">Transport</keyword>
<gene>
    <name evidence="6" type="ORF">XarjCFBP7645_00300</name>
</gene>
<evidence type="ECO:0000256" key="2">
    <source>
        <dbReference type="ARBA" id="ARBA00022448"/>
    </source>
</evidence>
<dbReference type="Pfam" id="PF07690">
    <property type="entry name" value="MFS_1"/>
    <property type="match status" value="1"/>
</dbReference>
<comment type="caution">
    <text evidence="6">The sequence shown here is derived from an EMBL/GenBank/DDBJ whole genome shotgun (WGS) entry which is preliminary data.</text>
</comment>
<dbReference type="PROSITE" id="PS50850">
    <property type="entry name" value="MFS"/>
    <property type="match status" value="1"/>
</dbReference>
<dbReference type="SUPFAM" id="SSF103473">
    <property type="entry name" value="MFS general substrate transporter"/>
    <property type="match status" value="1"/>
</dbReference>
<dbReference type="AlphaFoldDB" id="A0A2S6YWS4"/>
<evidence type="ECO:0000256" key="5">
    <source>
        <dbReference type="ARBA" id="ARBA00023136"/>
    </source>
</evidence>
<organism evidence="6 7">
    <name type="scientific">Xanthomonas arboricola</name>
    <dbReference type="NCBI Taxonomy" id="56448"/>
    <lineage>
        <taxon>Bacteria</taxon>
        <taxon>Pseudomonadati</taxon>
        <taxon>Pseudomonadota</taxon>
        <taxon>Gammaproteobacteria</taxon>
        <taxon>Lysobacterales</taxon>
        <taxon>Lysobacteraceae</taxon>
        <taxon>Xanthomonas</taxon>
    </lineage>
</organism>
<dbReference type="InterPro" id="IPR020846">
    <property type="entry name" value="MFS_dom"/>
</dbReference>
<keyword evidence="5" id="KW-0472">Membrane</keyword>
<dbReference type="InterPro" id="IPR011701">
    <property type="entry name" value="MFS"/>
</dbReference>
<dbReference type="EMBL" id="MIGY01000001">
    <property type="protein sequence ID" value="PPU08830.1"/>
    <property type="molecule type" value="Genomic_DNA"/>
</dbReference>
<keyword evidence="3" id="KW-0812">Transmembrane</keyword>
<dbReference type="RefSeq" id="WP_047127322.1">
    <property type="nucleotide sequence ID" value="NZ_MIGY01000001.1"/>
</dbReference>
<dbReference type="Proteomes" id="UP000239204">
    <property type="component" value="Unassembled WGS sequence"/>
</dbReference>
<dbReference type="InterPro" id="IPR036259">
    <property type="entry name" value="MFS_trans_sf"/>
</dbReference>
<evidence type="ECO:0000256" key="1">
    <source>
        <dbReference type="ARBA" id="ARBA00004141"/>
    </source>
</evidence>
<accession>A0A2S6YWS4</accession>
<evidence type="ECO:0000256" key="4">
    <source>
        <dbReference type="ARBA" id="ARBA00022989"/>
    </source>
</evidence>
<evidence type="ECO:0000256" key="3">
    <source>
        <dbReference type="ARBA" id="ARBA00022692"/>
    </source>
</evidence>
<protein>
    <submittedName>
        <fullName evidence="6">MFS transporter</fullName>
    </submittedName>
</protein>
<dbReference type="GO" id="GO:0016020">
    <property type="term" value="C:membrane"/>
    <property type="evidence" value="ECO:0007669"/>
    <property type="project" value="UniProtKB-SubCell"/>
</dbReference>
<comment type="subcellular location">
    <subcellularLocation>
        <location evidence="1">Membrane</location>
        <topology evidence="1">Multi-pass membrane protein</topology>
    </subcellularLocation>
</comment>
<sequence length="527" mass="56180">MSTPAASAAPPSSPPSPPVFNARLAVGLLGALLAAMVAGLNGRIPGLVLADLRGALGFGLDDASWLSTAYSAGELAAMPFATWLAITFSLRRFHLAMLSAALLLSAVLPFVRDLHLLLALRVLHGFFGGALIPLLMMSCLRFMPPAIRLHGLAVFALVATFSPNVALWLAALWVDRLEDWRLVYWHVIPLGLLAVALVAWGIPKLPLALPRLKQANWFGMALGVPGLMLLVVGVDQGVRLDWFRSPLIVAALLIGTVFTVLFLASEWRHPAPFNRLQLLGRRNVWLGFFSLAVLLMVMATAVTLPASVLGQLQGFRMQQSAAIGLMVGLPQLVLGPCVALLLYRRWVDARHVFAAGLACMAAACWLASGITSEWMVHQFLWAEILQAVGQPMAMVALLFLVTSVVQPMEGPFLAGMVNIVRVFSATVGGAVIGQLTAVRTRFHTDMLLDSAAQAMPRLPLSDPSLATLSSTVAQQAGVLATADVYRVFAVLALLLIPAVLKLQYIPAPVVNRMPQAVPPSAPAGAAS</sequence>
<dbReference type="PANTHER" id="PTHR42718">
    <property type="entry name" value="MAJOR FACILITATOR SUPERFAMILY MULTIDRUG TRANSPORTER MFSC"/>
    <property type="match status" value="1"/>
</dbReference>
<evidence type="ECO:0000313" key="6">
    <source>
        <dbReference type="EMBL" id="PPU08830.1"/>
    </source>
</evidence>